<gene>
    <name evidence="4" type="ORF">CYCCA115_LOCUS11513</name>
</gene>
<dbReference type="Pfam" id="PF12796">
    <property type="entry name" value="Ank_2"/>
    <property type="match status" value="3"/>
</dbReference>
<dbReference type="SMART" id="SM00248">
    <property type="entry name" value="ANK"/>
    <property type="match status" value="8"/>
</dbReference>
<dbReference type="InterPro" id="IPR036770">
    <property type="entry name" value="Ankyrin_rpt-contain_sf"/>
</dbReference>
<organism evidence="4 5">
    <name type="scientific">Cylindrotheca closterium</name>
    <dbReference type="NCBI Taxonomy" id="2856"/>
    <lineage>
        <taxon>Eukaryota</taxon>
        <taxon>Sar</taxon>
        <taxon>Stramenopiles</taxon>
        <taxon>Ochrophyta</taxon>
        <taxon>Bacillariophyta</taxon>
        <taxon>Bacillariophyceae</taxon>
        <taxon>Bacillariophycidae</taxon>
        <taxon>Bacillariales</taxon>
        <taxon>Bacillariaceae</taxon>
        <taxon>Cylindrotheca</taxon>
    </lineage>
</organism>
<dbReference type="PANTHER" id="PTHR24171">
    <property type="entry name" value="ANKYRIN REPEAT DOMAIN-CONTAINING PROTEIN 39-RELATED"/>
    <property type="match status" value="1"/>
</dbReference>
<dbReference type="PRINTS" id="PR01415">
    <property type="entry name" value="ANKYRIN"/>
</dbReference>
<comment type="caution">
    <text evidence="4">The sequence shown here is derived from an EMBL/GenBank/DDBJ whole genome shotgun (WGS) entry which is preliminary data.</text>
</comment>
<accession>A0AAD2JGH5</accession>
<reference evidence="4" key="1">
    <citation type="submission" date="2023-08" db="EMBL/GenBank/DDBJ databases">
        <authorList>
            <person name="Audoor S."/>
            <person name="Bilcke G."/>
        </authorList>
    </citation>
    <scope>NUCLEOTIDE SEQUENCE</scope>
</reference>
<evidence type="ECO:0000256" key="2">
    <source>
        <dbReference type="ARBA" id="ARBA00023043"/>
    </source>
</evidence>
<dbReference type="PANTHER" id="PTHR24171:SF8">
    <property type="entry name" value="BRCA1-ASSOCIATED RING DOMAIN PROTEIN 1"/>
    <property type="match status" value="1"/>
</dbReference>
<feature type="repeat" description="ANK" evidence="3">
    <location>
        <begin position="1"/>
        <end position="32"/>
    </location>
</feature>
<dbReference type="AlphaFoldDB" id="A0AAD2JGH5"/>
<keyword evidence="2 3" id="KW-0040">ANK repeat</keyword>
<feature type="repeat" description="ANK" evidence="3">
    <location>
        <begin position="166"/>
        <end position="198"/>
    </location>
</feature>
<dbReference type="Proteomes" id="UP001295423">
    <property type="component" value="Unassembled WGS sequence"/>
</dbReference>
<dbReference type="SUPFAM" id="SSF48403">
    <property type="entry name" value="Ankyrin repeat"/>
    <property type="match status" value="2"/>
</dbReference>
<dbReference type="PROSITE" id="PS50297">
    <property type="entry name" value="ANK_REP_REGION"/>
    <property type="match status" value="6"/>
</dbReference>
<protein>
    <submittedName>
        <fullName evidence="4">Uncharacterized protein</fullName>
    </submittedName>
</protein>
<feature type="repeat" description="ANK" evidence="3">
    <location>
        <begin position="66"/>
        <end position="99"/>
    </location>
</feature>
<evidence type="ECO:0000256" key="3">
    <source>
        <dbReference type="PROSITE-ProRule" id="PRU00023"/>
    </source>
</evidence>
<evidence type="ECO:0000256" key="1">
    <source>
        <dbReference type="ARBA" id="ARBA00022737"/>
    </source>
</evidence>
<keyword evidence="5" id="KW-1185">Reference proteome</keyword>
<keyword evidence="1" id="KW-0677">Repeat</keyword>
<dbReference type="Gene3D" id="1.25.40.20">
    <property type="entry name" value="Ankyrin repeat-containing domain"/>
    <property type="match status" value="4"/>
</dbReference>
<feature type="repeat" description="ANK" evidence="3">
    <location>
        <begin position="100"/>
        <end position="132"/>
    </location>
</feature>
<name>A0AAD2JGH5_9STRA</name>
<dbReference type="PROSITE" id="PS50088">
    <property type="entry name" value="ANK_REPEAT"/>
    <property type="match status" value="7"/>
</dbReference>
<evidence type="ECO:0000313" key="4">
    <source>
        <dbReference type="EMBL" id="CAJ1948218.1"/>
    </source>
</evidence>
<feature type="repeat" description="ANK" evidence="3">
    <location>
        <begin position="33"/>
        <end position="65"/>
    </location>
</feature>
<feature type="repeat" description="ANK" evidence="3">
    <location>
        <begin position="133"/>
        <end position="165"/>
    </location>
</feature>
<dbReference type="EMBL" id="CAKOGP040001746">
    <property type="protein sequence ID" value="CAJ1948218.1"/>
    <property type="molecule type" value="Genomic_DNA"/>
</dbReference>
<proteinExistence type="predicted"/>
<sequence>MKASHHACYNGHLEIVKLLILEKGADVHAKDEDGETLLHKACEMGHLEVVKFLLEQGADVHAKNKYGSTPLYLPCHNGHLEVVKLLAIDKGAEVRVKDKYDKTPLHHASYNGHLEVAKVLFEKGADVQAKDDDGWTPLQRACTKGQLEIVKCLLEKDADVKAKDNRGHTPLHEACEKGYIKLVKVLLEKGADADAKTIDGETPSDVVQSDDVRGPRIQAILSGQLEINSTDDAISIFPDAVLSDVDEASFPLHCAVKYGDLDVIKDVLQDISNEDEKNTIDSNGRTAIDLAALTGQMQVLKLLADNGCKHERPKPKMIAICKKRSDLSKKYLEQVNDSL</sequence>
<dbReference type="InterPro" id="IPR002110">
    <property type="entry name" value="Ankyrin_rpt"/>
</dbReference>
<evidence type="ECO:0000313" key="5">
    <source>
        <dbReference type="Proteomes" id="UP001295423"/>
    </source>
</evidence>
<feature type="repeat" description="ANK" evidence="3">
    <location>
        <begin position="283"/>
        <end position="307"/>
    </location>
</feature>